<feature type="domain" description="Fe2OG dioxygenase" evidence="1">
    <location>
        <begin position="139"/>
        <end position="237"/>
    </location>
</feature>
<reference evidence="2 3" key="1">
    <citation type="journal article" date="2008" name="J. Biotechnol.">
        <title>The genome of Xanthomonas campestris pv. campestris B100 and its use for the reconstruction of metabolic pathways involved in xanthan biosynthesis.</title>
        <authorList>
            <person name="Vorholter F.J."/>
            <person name="Schneiker S."/>
            <person name="Goesmann A."/>
            <person name="Krause L."/>
            <person name="Bekel T."/>
            <person name="Kaiser O."/>
            <person name="Linke B."/>
            <person name="Patschkowski T."/>
            <person name="Ruckert C."/>
            <person name="Schmid J."/>
            <person name="Sidhu V.K."/>
            <person name="Sieber V."/>
            <person name="Tauch A."/>
            <person name="Watt S.A."/>
            <person name="Weisshaar B."/>
            <person name="Becker A."/>
            <person name="Niehaus K."/>
            <person name="Puhler A."/>
        </authorList>
    </citation>
    <scope>NUCLEOTIDE SEQUENCE [LARGE SCALE GENOMIC DNA]</scope>
    <source>
        <strain evidence="2 3">B100</strain>
    </source>
</reference>
<dbReference type="AlphaFoldDB" id="B0RYA7"/>
<proteinExistence type="predicted"/>
<evidence type="ECO:0000259" key="1">
    <source>
        <dbReference type="PROSITE" id="PS51471"/>
    </source>
</evidence>
<dbReference type="HOGENOM" id="CLU_048788_4_0_6"/>
<dbReference type="GO" id="GO:0051213">
    <property type="term" value="F:dioxygenase activity"/>
    <property type="evidence" value="ECO:0007669"/>
    <property type="project" value="InterPro"/>
</dbReference>
<name>B0RYA7_XANCB</name>
<dbReference type="InterPro" id="IPR027450">
    <property type="entry name" value="AlkB-like"/>
</dbReference>
<dbReference type="Proteomes" id="UP000001188">
    <property type="component" value="Chromosome"/>
</dbReference>
<dbReference type="PANTHER" id="PTHR31212:SF4">
    <property type="entry name" value="ALPHA-KETOGLUTARATE-DEPENDENT DIOXYGENASE ALKB HOMOLOG 3"/>
    <property type="match status" value="1"/>
</dbReference>
<dbReference type="EMBL" id="AM920689">
    <property type="protein sequence ID" value="CAP52627.1"/>
    <property type="molecule type" value="Genomic_DNA"/>
</dbReference>
<protein>
    <recommendedName>
        <fullName evidence="1">Fe2OG dioxygenase domain-containing protein</fullName>
    </recommendedName>
</protein>
<dbReference type="InterPro" id="IPR005123">
    <property type="entry name" value="Oxoglu/Fe-dep_dioxygenase_dom"/>
</dbReference>
<evidence type="ECO:0000313" key="3">
    <source>
        <dbReference type="Proteomes" id="UP000001188"/>
    </source>
</evidence>
<dbReference type="Gene3D" id="2.60.120.590">
    <property type="entry name" value="Alpha-ketoglutarate-dependent dioxygenase AlkB-like"/>
    <property type="match status" value="1"/>
</dbReference>
<accession>B0RYA7</accession>
<dbReference type="Pfam" id="PF13532">
    <property type="entry name" value="2OG-FeII_Oxy_2"/>
    <property type="match status" value="1"/>
</dbReference>
<sequence length="257" mass="28300">MLACEWHAAICVPLREANRHRNRGKSCTTLSTSSAENHRRHPHLSAMDLFDTPLAPLQVLDDAEGGVRYWPQLLPPAVAQAAFAALRDGADWQRHQRTMYDRVVDVPRLLASYRLDAPLPPGLPLQALLAAVQAQLPAPYNAVGLNLYRDGRDSVAMHHDKLHTLLAPHPIALLSLGTPWRMQLRAKQGATRAITLELAPGSLLAMSHASQLTHEHGIPKTTRALGERISVVFRVRPPARMAAGQHGPHWEAPTQTD</sequence>
<evidence type="ECO:0000313" key="2">
    <source>
        <dbReference type="EMBL" id="CAP52627.1"/>
    </source>
</evidence>
<dbReference type="PROSITE" id="PS51471">
    <property type="entry name" value="FE2OG_OXY"/>
    <property type="match status" value="1"/>
</dbReference>
<dbReference type="InterPro" id="IPR032854">
    <property type="entry name" value="ALKBH3"/>
</dbReference>
<dbReference type="SUPFAM" id="SSF51197">
    <property type="entry name" value="Clavaminate synthase-like"/>
    <property type="match status" value="1"/>
</dbReference>
<dbReference type="KEGG" id="xca:xcc-b100_3262"/>
<organism evidence="2 3">
    <name type="scientific">Xanthomonas campestris pv. campestris (strain B100)</name>
    <dbReference type="NCBI Taxonomy" id="509169"/>
    <lineage>
        <taxon>Bacteria</taxon>
        <taxon>Pseudomonadati</taxon>
        <taxon>Pseudomonadota</taxon>
        <taxon>Gammaproteobacteria</taxon>
        <taxon>Lysobacterales</taxon>
        <taxon>Lysobacteraceae</taxon>
        <taxon>Xanthomonas</taxon>
    </lineage>
</organism>
<dbReference type="GO" id="GO:0006307">
    <property type="term" value="P:DNA alkylation repair"/>
    <property type="evidence" value="ECO:0007669"/>
    <property type="project" value="InterPro"/>
</dbReference>
<gene>
    <name evidence="2" type="ORF">XCCB100_3262</name>
</gene>
<dbReference type="InterPro" id="IPR037151">
    <property type="entry name" value="AlkB-like_sf"/>
</dbReference>
<dbReference type="PANTHER" id="PTHR31212">
    <property type="entry name" value="ALPHA-KETOGLUTARATE-DEPENDENT DIOXYGENASE ALKB HOMOLOG 3"/>
    <property type="match status" value="1"/>
</dbReference>